<protein>
    <recommendedName>
        <fullName evidence="2">DNA repair protein RecO</fullName>
    </recommendedName>
    <alternativeName>
        <fullName evidence="6">Recombination protein O</fullName>
    </alternativeName>
</protein>
<comment type="caution">
    <text evidence="8">The sequence shown here is derived from an EMBL/GenBank/DDBJ whole genome shotgun (WGS) entry which is preliminary data.</text>
</comment>
<evidence type="ECO:0000259" key="7">
    <source>
        <dbReference type="Pfam" id="PF11967"/>
    </source>
</evidence>
<evidence type="ECO:0000256" key="3">
    <source>
        <dbReference type="ARBA" id="ARBA00022763"/>
    </source>
</evidence>
<keyword evidence="5" id="KW-0234">DNA repair</keyword>
<sequence length="190" mass="21268">MERSAAILTRLTKLTDTSLIVHWFTADAGLIKTVAKGARSPKSAFAGKLDLFFSAEINWARSRSSELHSLREVAPDNYRPGIRRDYDCTLLAAYFCRLLENAVEREHPEPGLHDLLGRALDHVDQEGASTRALRHFEHELAHRLGLAHERRHAAPALREALGGLPPLRGQLFDRLEVGKNFRFPQSDSGA</sequence>
<dbReference type="RefSeq" id="WP_379712100.1">
    <property type="nucleotide sequence ID" value="NZ_JBHTBS010000004.1"/>
</dbReference>
<dbReference type="PANTHER" id="PTHR33991">
    <property type="entry name" value="DNA REPAIR PROTEIN RECO"/>
    <property type="match status" value="1"/>
</dbReference>
<dbReference type="Pfam" id="PF11967">
    <property type="entry name" value="RecO_N"/>
    <property type="match status" value="1"/>
</dbReference>
<dbReference type="EMBL" id="JBHTBS010000004">
    <property type="protein sequence ID" value="MFC7337635.1"/>
    <property type="molecule type" value="Genomic_DNA"/>
</dbReference>
<evidence type="ECO:0000256" key="4">
    <source>
        <dbReference type="ARBA" id="ARBA00023172"/>
    </source>
</evidence>
<dbReference type="PANTHER" id="PTHR33991:SF1">
    <property type="entry name" value="DNA REPAIR PROTEIN RECO"/>
    <property type="match status" value="1"/>
</dbReference>
<keyword evidence="4" id="KW-0233">DNA recombination</keyword>
<dbReference type="Gene3D" id="1.20.1440.120">
    <property type="entry name" value="Recombination protein O, C-terminal domain"/>
    <property type="match status" value="1"/>
</dbReference>
<dbReference type="InterPro" id="IPR003717">
    <property type="entry name" value="RecO"/>
</dbReference>
<dbReference type="SUPFAM" id="SSF57863">
    <property type="entry name" value="ArfGap/RecO-like zinc finger"/>
    <property type="match status" value="1"/>
</dbReference>
<dbReference type="InterPro" id="IPR042242">
    <property type="entry name" value="RecO_C"/>
</dbReference>
<name>A0ABW2L8W8_9BACT</name>
<proteinExistence type="inferred from homology"/>
<keyword evidence="9" id="KW-1185">Reference proteome</keyword>
<evidence type="ECO:0000313" key="8">
    <source>
        <dbReference type="EMBL" id="MFC7337635.1"/>
    </source>
</evidence>
<dbReference type="InterPro" id="IPR037278">
    <property type="entry name" value="ARFGAP/RecO"/>
</dbReference>
<evidence type="ECO:0000313" key="9">
    <source>
        <dbReference type="Proteomes" id="UP001596472"/>
    </source>
</evidence>
<evidence type="ECO:0000256" key="1">
    <source>
        <dbReference type="ARBA" id="ARBA00007452"/>
    </source>
</evidence>
<accession>A0ABW2L8W8</accession>
<dbReference type="InterPro" id="IPR012340">
    <property type="entry name" value="NA-bd_OB-fold"/>
</dbReference>
<evidence type="ECO:0000256" key="2">
    <source>
        <dbReference type="ARBA" id="ARBA00021310"/>
    </source>
</evidence>
<dbReference type="InterPro" id="IPR022572">
    <property type="entry name" value="DNA_rep/recomb_RecO_N"/>
</dbReference>
<dbReference type="SUPFAM" id="SSF50249">
    <property type="entry name" value="Nucleic acid-binding proteins"/>
    <property type="match status" value="1"/>
</dbReference>
<comment type="similarity">
    <text evidence="1">Belongs to the RecO family.</text>
</comment>
<gene>
    <name evidence="8" type="primary">recO</name>
    <name evidence="8" type="ORF">ACFQY0_10640</name>
</gene>
<dbReference type="NCBIfam" id="TIGR00613">
    <property type="entry name" value="reco"/>
    <property type="match status" value="1"/>
</dbReference>
<dbReference type="Gene3D" id="2.40.50.140">
    <property type="entry name" value="Nucleic acid-binding proteins"/>
    <property type="match status" value="1"/>
</dbReference>
<organism evidence="8 9">
    <name type="scientific">Haloferula chungangensis</name>
    <dbReference type="NCBI Taxonomy" id="1048331"/>
    <lineage>
        <taxon>Bacteria</taxon>
        <taxon>Pseudomonadati</taxon>
        <taxon>Verrucomicrobiota</taxon>
        <taxon>Verrucomicrobiia</taxon>
        <taxon>Verrucomicrobiales</taxon>
        <taxon>Verrucomicrobiaceae</taxon>
        <taxon>Haloferula</taxon>
    </lineage>
</organism>
<dbReference type="Proteomes" id="UP001596472">
    <property type="component" value="Unassembled WGS sequence"/>
</dbReference>
<evidence type="ECO:0000256" key="6">
    <source>
        <dbReference type="ARBA" id="ARBA00033409"/>
    </source>
</evidence>
<evidence type="ECO:0000256" key="5">
    <source>
        <dbReference type="ARBA" id="ARBA00023204"/>
    </source>
</evidence>
<feature type="domain" description="DNA replication/recombination mediator RecO N-terminal" evidence="7">
    <location>
        <begin position="3"/>
        <end position="73"/>
    </location>
</feature>
<reference evidence="9" key="1">
    <citation type="journal article" date="2019" name="Int. J. Syst. Evol. Microbiol.">
        <title>The Global Catalogue of Microorganisms (GCM) 10K type strain sequencing project: providing services to taxonomists for standard genome sequencing and annotation.</title>
        <authorList>
            <consortium name="The Broad Institute Genomics Platform"/>
            <consortium name="The Broad Institute Genome Sequencing Center for Infectious Disease"/>
            <person name="Wu L."/>
            <person name="Ma J."/>
        </authorList>
    </citation>
    <scope>NUCLEOTIDE SEQUENCE [LARGE SCALE GENOMIC DNA]</scope>
    <source>
        <strain evidence="9">CGMCC 4.1467</strain>
    </source>
</reference>
<dbReference type="Pfam" id="PF02565">
    <property type="entry name" value="RecO_C"/>
    <property type="match status" value="1"/>
</dbReference>
<keyword evidence="3" id="KW-0227">DNA damage</keyword>